<proteinExistence type="predicted"/>
<evidence type="ECO:0000313" key="1">
    <source>
        <dbReference type="EMBL" id="TLX63674.1"/>
    </source>
</evidence>
<protein>
    <submittedName>
        <fullName evidence="1">Uncharacterized protein</fullName>
    </submittedName>
</protein>
<comment type="caution">
    <text evidence="1">The sequence shown here is derived from an EMBL/GenBank/DDBJ whole genome shotgun (WGS) entry which is preliminary data.</text>
</comment>
<reference evidence="1 2" key="1">
    <citation type="journal article" date="2017" name="Eur. J. Clin. Microbiol. Infect. Dis.">
        <title>Uncommonly isolated clinical Pseudomonas: identification and phylogenetic assignation.</title>
        <authorList>
            <person name="Mulet M."/>
            <person name="Gomila M."/>
            <person name="Ramirez A."/>
            <person name="Cardew S."/>
            <person name="Moore E.R."/>
            <person name="Lalucat J."/>
            <person name="Garcia-Valdes E."/>
        </authorList>
    </citation>
    <scope>NUCLEOTIDE SEQUENCE [LARGE SCALE GENOMIC DNA]</scope>
    <source>
        <strain evidence="1 2">SD129</strain>
    </source>
</reference>
<dbReference type="OrthoDB" id="6184128at2"/>
<dbReference type="RefSeq" id="WP_138408957.1">
    <property type="nucleotide sequence ID" value="NZ_QLAE01000020.1"/>
</dbReference>
<sequence length="71" mass="7480">MAVNPVDNSVITPTSAEAEFNAAVENSEAGLSDEAFTEQMISGAITIGGQFILMPMAQNILNEAMSSEDEE</sequence>
<accession>A0A5R9QEX3</accession>
<name>A0A5R9QEX3_9GAMM</name>
<dbReference type="Proteomes" id="UP000306753">
    <property type="component" value="Unassembled WGS sequence"/>
</dbReference>
<dbReference type="EMBL" id="QLAG01000010">
    <property type="protein sequence ID" value="TLX63674.1"/>
    <property type="molecule type" value="Genomic_DNA"/>
</dbReference>
<gene>
    <name evidence="1" type="ORF">DN820_09825</name>
</gene>
<keyword evidence="2" id="KW-1185">Reference proteome</keyword>
<evidence type="ECO:0000313" key="2">
    <source>
        <dbReference type="Proteomes" id="UP000306753"/>
    </source>
</evidence>
<dbReference type="AlphaFoldDB" id="A0A5R9QEX3"/>
<organism evidence="1 2">
    <name type="scientific">Stutzerimonas nosocomialis</name>
    <dbReference type="NCBI Taxonomy" id="1056496"/>
    <lineage>
        <taxon>Bacteria</taxon>
        <taxon>Pseudomonadati</taxon>
        <taxon>Pseudomonadota</taxon>
        <taxon>Gammaproteobacteria</taxon>
        <taxon>Pseudomonadales</taxon>
        <taxon>Pseudomonadaceae</taxon>
        <taxon>Stutzerimonas</taxon>
    </lineage>
</organism>